<dbReference type="STRING" id="543728.Vapar_4492"/>
<dbReference type="KEGG" id="vap:Vapar_4492"/>
<dbReference type="eggNOG" id="ENOG5032FF5">
    <property type="taxonomic scope" value="Bacteria"/>
</dbReference>
<evidence type="ECO:0000256" key="1">
    <source>
        <dbReference type="SAM" id="Phobius"/>
    </source>
</evidence>
<evidence type="ECO:0000313" key="3">
    <source>
        <dbReference type="EMBL" id="ACS21103.1"/>
    </source>
</evidence>
<proteinExistence type="predicted"/>
<keyword evidence="1" id="KW-1133">Transmembrane helix</keyword>
<evidence type="ECO:0000259" key="2">
    <source>
        <dbReference type="Pfam" id="PF07331"/>
    </source>
</evidence>
<dbReference type="Pfam" id="PF07331">
    <property type="entry name" value="TctB"/>
    <property type="match status" value="1"/>
</dbReference>
<feature type="transmembrane region" description="Helical" evidence="1">
    <location>
        <begin position="160"/>
        <end position="182"/>
    </location>
</feature>
<feature type="transmembrane region" description="Helical" evidence="1">
    <location>
        <begin position="124"/>
        <end position="154"/>
    </location>
</feature>
<gene>
    <name evidence="3" type="ordered locus">Vapar_4492</name>
</gene>
<dbReference type="InterPro" id="IPR009936">
    <property type="entry name" value="DUF1468"/>
</dbReference>
<name>C5CK52_VARPS</name>
<protein>
    <recommendedName>
        <fullName evidence="2">DUF1468 domain-containing protein</fullName>
    </recommendedName>
</protein>
<feature type="transmembrane region" description="Helical" evidence="1">
    <location>
        <begin position="41"/>
        <end position="62"/>
    </location>
</feature>
<dbReference type="HOGENOM" id="CLU_110735_4_0_4"/>
<keyword evidence="1" id="KW-0472">Membrane</keyword>
<feature type="domain" description="DUF1468" evidence="2">
    <location>
        <begin position="49"/>
        <end position="186"/>
    </location>
</feature>
<feature type="transmembrane region" description="Helical" evidence="1">
    <location>
        <begin position="82"/>
        <end position="103"/>
    </location>
</feature>
<sequence>MAAGRAAGGALHFGFHGIHMNDGDSMEHDENSADGPVRTGVATHVVEAVVALVLVAIGLVVIYESQRLGSGWTSDGPGAGYFPFYIGVIITISGAGILYQALLGKNRKTEVFVDSVQLKRVLSVLLPATVYVGAISLLGIYVASAIYIALFMVFLGKYSWVKSAIAALVVNTVFFCMFEVWFKVPLFKGAFDPLRFLGY</sequence>
<organism evidence="3">
    <name type="scientific">Variovorax paradoxus (strain S110)</name>
    <dbReference type="NCBI Taxonomy" id="543728"/>
    <lineage>
        <taxon>Bacteria</taxon>
        <taxon>Pseudomonadati</taxon>
        <taxon>Pseudomonadota</taxon>
        <taxon>Betaproteobacteria</taxon>
        <taxon>Burkholderiales</taxon>
        <taxon>Comamonadaceae</taxon>
        <taxon>Variovorax</taxon>
    </lineage>
</organism>
<accession>C5CK52</accession>
<dbReference type="AlphaFoldDB" id="C5CK52"/>
<keyword evidence="1" id="KW-0812">Transmembrane</keyword>
<reference evidence="3" key="1">
    <citation type="submission" date="2009-06" db="EMBL/GenBank/DDBJ databases">
        <title>Complete sequence of chromosome 1 of Variovorax paradoxus S110.</title>
        <authorList>
            <consortium name="US DOE Joint Genome Institute"/>
            <person name="Lucas S."/>
            <person name="Copeland A."/>
            <person name="Lapidus A."/>
            <person name="Glavina del Rio T."/>
            <person name="Tice H."/>
            <person name="Bruce D."/>
            <person name="Goodwin L."/>
            <person name="Pitluck S."/>
            <person name="Chertkov O."/>
            <person name="Brettin T."/>
            <person name="Detter J.C."/>
            <person name="Han C."/>
            <person name="Larimer F."/>
            <person name="Land M."/>
            <person name="Hauser L."/>
            <person name="Kyrpides N."/>
            <person name="Ovchinnikova G."/>
            <person name="Orwin P."/>
            <person name="Leadbetter J.R."/>
            <person name="Spain J.C."/>
            <person name="Han J.I."/>
        </authorList>
    </citation>
    <scope>NUCLEOTIDE SEQUENCE</scope>
    <source>
        <strain evidence="3">S110</strain>
    </source>
</reference>
<dbReference type="EMBL" id="CP001635">
    <property type="protein sequence ID" value="ACS21103.1"/>
    <property type="molecule type" value="Genomic_DNA"/>
</dbReference>